<evidence type="ECO:0000313" key="1">
    <source>
        <dbReference type="EMBL" id="KAK7079202.1"/>
    </source>
</evidence>
<gene>
    <name evidence="1" type="ORF">SK128_017054</name>
</gene>
<name>A0AAN8X9R3_HALRR</name>
<accession>A0AAN8X9R3</accession>
<reference evidence="1 2" key="1">
    <citation type="submission" date="2023-11" db="EMBL/GenBank/DDBJ databases">
        <title>Halocaridina rubra genome assembly.</title>
        <authorList>
            <person name="Smith C."/>
        </authorList>
    </citation>
    <scope>NUCLEOTIDE SEQUENCE [LARGE SCALE GENOMIC DNA]</scope>
    <source>
        <strain evidence="1">EP-1</strain>
        <tissue evidence="1">Whole</tissue>
    </source>
</reference>
<keyword evidence="2" id="KW-1185">Reference proteome</keyword>
<comment type="caution">
    <text evidence="1">The sequence shown here is derived from an EMBL/GenBank/DDBJ whole genome shotgun (WGS) entry which is preliminary data.</text>
</comment>
<organism evidence="1 2">
    <name type="scientific">Halocaridina rubra</name>
    <name type="common">Hawaiian red shrimp</name>
    <dbReference type="NCBI Taxonomy" id="373956"/>
    <lineage>
        <taxon>Eukaryota</taxon>
        <taxon>Metazoa</taxon>
        <taxon>Ecdysozoa</taxon>
        <taxon>Arthropoda</taxon>
        <taxon>Crustacea</taxon>
        <taxon>Multicrustacea</taxon>
        <taxon>Malacostraca</taxon>
        <taxon>Eumalacostraca</taxon>
        <taxon>Eucarida</taxon>
        <taxon>Decapoda</taxon>
        <taxon>Pleocyemata</taxon>
        <taxon>Caridea</taxon>
        <taxon>Atyoidea</taxon>
        <taxon>Atyidae</taxon>
        <taxon>Halocaridina</taxon>
    </lineage>
</organism>
<sequence>MSFKISAGFVERGDLIRWKLLEGRLAHNENIGEFVMIELSVAFLLDFEESRTIGMVMVE</sequence>
<protein>
    <submittedName>
        <fullName evidence="1">Uncharacterized protein</fullName>
    </submittedName>
</protein>
<dbReference type="Proteomes" id="UP001381693">
    <property type="component" value="Unassembled WGS sequence"/>
</dbReference>
<dbReference type="AlphaFoldDB" id="A0AAN8X9R3"/>
<dbReference type="EMBL" id="JAXCGZ010007564">
    <property type="protein sequence ID" value="KAK7079202.1"/>
    <property type="molecule type" value="Genomic_DNA"/>
</dbReference>
<evidence type="ECO:0000313" key="2">
    <source>
        <dbReference type="Proteomes" id="UP001381693"/>
    </source>
</evidence>
<feature type="non-terminal residue" evidence="1">
    <location>
        <position position="59"/>
    </location>
</feature>
<proteinExistence type="predicted"/>